<comment type="caution">
    <text evidence="9">The sequence shown here is derived from an EMBL/GenBank/DDBJ whole genome shotgun (WGS) entry which is preliminary data.</text>
</comment>
<evidence type="ECO:0000256" key="7">
    <source>
        <dbReference type="ARBA" id="ARBA00047899"/>
    </source>
</evidence>
<keyword evidence="10" id="KW-1185">Reference proteome</keyword>
<evidence type="ECO:0000256" key="1">
    <source>
        <dbReference type="ARBA" id="ARBA00012513"/>
    </source>
</evidence>
<keyword evidence="5" id="KW-0418">Kinase</keyword>
<dbReference type="InterPro" id="IPR051420">
    <property type="entry name" value="Ser_Thr_Kinases_DiverseReg"/>
</dbReference>
<organism evidence="9 10">
    <name type="scientific">Capsicum baccatum</name>
    <name type="common">Peruvian pepper</name>
    <dbReference type="NCBI Taxonomy" id="33114"/>
    <lineage>
        <taxon>Eukaryota</taxon>
        <taxon>Viridiplantae</taxon>
        <taxon>Streptophyta</taxon>
        <taxon>Embryophyta</taxon>
        <taxon>Tracheophyta</taxon>
        <taxon>Spermatophyta</taxon>
        <taxon>Magnoliopsida</taxon>
        <taxon>eudicotyledons</taxon>
        <taxon>Gunneridae</taxon>
        <taxon>Pentapetalae</taxon>
        <taxon>asterids</taxon>
        <taxon>lamiids</taxon>
        <taxon>Solanales</taxon>
        <taxon>Solanaceae</taxon>
        <taxon>Solanoideae</taxon>
        <taxon>Capsiceae</taxon>
        <taxon>Capsicum</taxon>
    </lineage>
</organism>
<evidence type="ECO:0000256" key="4">
    <source>
        <dbReference type="ARBA" id="ARBA00022741"/>
    </source>
</evidence>
<dbReference type="STRING" id="33114.A0A2G2WBY2"/>
<keyword evidence="2" id="KW-0723">Serine/threonine-protein kinase</keyword>
<reference evidence="10" key="2">
    <citation type="journal article" date="2017" name="J. Anim. Genet.">
        <title>Multiple reference genome sequences of hot pepper reveal the massive evolution of plant disease resistance genes by retroduplication.</title>
        <authorList>
            <person name="Kim S."/>
            <person name="Park J."/>
            <person name="Yeom S.-I."/>
            <person name="Kim Y.-M."/>
            <person name="Seo E."/>
            <person name="Kim K.-T."/>
            <person name="Kim M.-S."/>
            <person name="Lee J.M."/>
            <person name="Cheong K."/>
            <person name="Shin H.-S."/>
            <person name="Kim S.-B."/>
            <person name="Han K."/>
            <person name="Lee J."/>
            <person name="Park M."/>
            <person name="Lee H.-A."/>
            <person name="Lee H.-Y."/>
            <person name="Lee Y."/>
            <person name="Oh S."/>
            <person name="Lee J.H."/>
            <person name="Choi E."/>
            <person name="Choi E."/>
            <person name="Lee S.E."/>
            <person name="Jeon J."/>
            <person name="Kim H."/>
            <person name="Choi G."/>
            <person name="Song H."/>
            <person name="Lee J."/>
            <person name="Lee S.-C."/>
            <person name="Kwon J.-K."/>
            <person name="Lee H.-Y."/>
            <person name="Koo N."/>
            <person name="Hong Y."/>
            <person name="Kim R.W."/>
            <person name="Kang W.-H."/>
            <person name="Huh J.H."/>
            <person name="Kang B.-C."/>
            <person name="Yang T.-J."/>
            <person name="Lee Y.-H."/>
            <person name="Bennetzen J.L."/>
            <person name="Choi D."/>
        </authorList>
    </citation>
    <scope>NUCLEOTIDE SEQUENCE [LARGE SCALE GENOMIC DNA]</scope>
    <source>
        <strain evidence="10">cv. PBC81</strain>
    </source>
</reference>
<dbReference type="EC" id="2.7.11.1" evidence="1"/>
<dbReference type="Proteomes" id="UP000224567">
    <property type="component" value="Unassembled WGS sequence"/>
</dbReference>
<dbReference type="GO" id="GO:0004674">
    <property type="term" value="F:protein serine/threonine kinase activity"/>
    <property type="evidence" value="ECO:0007669"/>
    <property type="project" value="UniProtKB-KW"/>
</dbReference>
<gene>
    <name evidence="9" type="ORF">CQW23_16786</name>
</gene>
<evidence type="ECO:0000256" key="8">
    <source>
        <dbReference type="ARBA" id="ARBA00048679"/>
    </source>
</evidence>
<evidence type="ECO:0000256" key="6">
    <source>
        <dbReference type="ARBA" id="ARBA00022840"/>
    </source>
</evidence>
<dbReference type="EMBL" id="MLFT02000007">
    <property type="protein sequence ID" value="PHT42761.1"/>
    <property type="molecule type" value="Genomic_DNA"/>
</dbReference>
<dbReference type="Gene3D" id="3.30.200.20">
    <property type="entry name" value="Phosphorylase Kinase, domain 1"/>
    <property type="match status" value="1"/>
</dbReference>
<evidence type="ECO:0000313" key="9">
    <source>
        <dbReference type="EMBL" id="PHT42761.1"/>
    </source>
</evidence>
<evidence type="ECO:0000313" key="10">
    <source>
        <dbReference type="Proteomes" id="UP000224567"/>
    </source>
</evidence>
<name>A0A2G2WBY2_CAPBA</name>
<accession>A0A2G2WBY2</accession>
<dbReference type="AlphaFoldDB" id="A0A2G2WBY2"/>
<proteinExistence type="predicted"/>
<keyword evidence="3" id="KW-0808">Transferase</keyword>
<dbReference type="PANTHER" id="PTHR48005:SF13">
    <property type="entry name" value="SERINE_THREONINE-PROTEIN KINASE DDB_G0278509-RELATED"/>
    <property type="match status" value="1"/>
</dbReference>
<keyword evidence="4" id="KW-0547">Nucleotide-binding</keyword>
<evidence type="ECO:0000256" key="2">
    <source>
        <dbReference type="ARBA" id="ARBA00022527"/>
    </source>
</evidence>
<dbReference type="GO" id="GO:0005524">
    <property type="term" value="F:ATP binding"/>
    <property type="evidence" value="ECO:0007669"/>
    <property type="project" value="UniProtKB-KW"/>
</dbReference>
<evidence type="ECO:0000256" key="5">
    <source>
        <dbReference type="ARBA" id="ARBA00022777"/>
    </source>
</evidence>
<protein>
    <recommendedName>
        <fullName evidence="1">non-specific serine/threonine protein kinase</fullName>
        <ecNumber evidence="1">2.7.11.1</ecNumber>
    </recommendedName>
</protein>
<reference evidence="9 10" key="1">
    <citation type="journal article" date="2017" name="Genome Biol.">
        <title>New reference genome sequences of hot pepper reveal the massive evolution of plant disease-resistance genes by retroduplication.</title>
        <authorList>
            <person name="Kim S."/>
            <person name="Park J."/>
            <person name="Yeom S.I."/>
            <person name="Kim Y.M."/>
            <person name="Seo E."/>
            <person name="Kim K.T."/>
            <person name="Kim M.S."/>
            <person name="Lee J.M."/>
            <person name="Cheong K."/>
            <person name="Shin H.S."/>
            <person name="Kim S.B."/>
            <person name="Han K."/>
            <person name="Lee J."/>
            <person name="Park M."/>
            <person name="Lee H.A."/>
            <person name="Lee H.Y."/>
            <person name="Lee Y."/>
            <person name="Oh S."/>
            <person name="Lee J.H."/>
            <person name="Choi E."/>
            <person name="Choi E."/>
            <person name="Lee S.E."/>
            <person name="Jeon J."/>
            <person name="Kim H."/>
            <person name="Choi G."/>
            <person name="Song H."/>
            <person name="Lee J."/>
            <person name="Lee S.C."/>
            <person name="Kwon J.K."/>
            <person name="Lee H.Y."/>
            <person name="Koo N."/>
            <person name="Hong Y."/>
            <person name="Kim R.W."/>
            <person name="Kang W.H."/>
            <person name="Huh J.H."/>
            <person name="Kang B.C."/>
            <person name="Yang T.J."/>
            <person name="Lee Y.H."/>
            <person name="Bennetzen J.L."/>
            <person name="Choi D."/>
        </authorList>
    </citation>
    <scope>NUCLEOTIDE SEQUENCE [LARGE SCALE GENOMIC DNA]</scope>
    <source>
        <strain evidence="10">cv. PBC81</strain>
    </source>
</reference>
<sequence length="164" mass="18998">MRRKKHLTSVSDEELGSQHKFVILDRRSKYIKAGEVCYKNELLKELQSATSDFSEDYLVGIEMLGKVYKAFLPNGWTLAVKKINDWEYLEDDFVPEITTLGGLRHRCCTSRADIDLLGKGVDNLILQFLELACQCVKFFPNERPTMLEVYDTVKNISQGRRDWI</sequence>
<evidence type="ECO:0000256" key="3">
    <source>
        <dbReference type="ARBA" id="ARBA00022679"/>
    </source>
</evidence>
<keyword evidence="6" id="KW-0067">ATP-binding</keyword>
<dbReference type="SUPFAM" id="SSF56112">
    <property type="entry name" value="Protein kinase-like (PK-like)"/>
    <property type="match status" value="1"/>
</dbReference>
<dbReference type="InterPro" id="IPR011009">
    <property type="entry name" value="Kinase-like_dom_sf"/>
</dbReference>
<comment type="catalytic activity">
    <reaction evidence="7">
        <text>L-threonyl-[protein] + ATP = O-phospho-L-threonyl-[protein] + ADP + H(+)</text>
        <dbReference type="Rhea" id="RHEA:46608"/>
        <dbReference type="Rhea" id="RHEA-COMP:11060"/>
        <dbReference type="Rhea" id="RHEA-COMP:11605"/>
        <dbReference type="ChEBI" id="CHEBI:15378"/>
        <dbReference type="ChEBI" id="CHEBI:30013"/>
        <dbReference type="ChEBI" id="CHEBI:30616"/>
        <dbReference type="ChEBI" id="CHEBI:61977"/>
        <dbReference type="ChEBI" id="CHEBI:456216"/>
        <dbReference type="EC" id="2.7.11.1"/>
    </reaction>
</comment>
<dbReference type="PANTHER" id="PTHR48005">
    <property type="entry name" value="LEUCINE RICH REPEAT KINASE 2"/>
    <property type="match status" value="1"/>
</dbReference>
<comment type="catalytic activity">
    <reaction evidence="8">
        <text>L-seryl-[protein] + ATP = O-phospho-L-seryl-[protein] + ADP + H(+)</text>
        <dbReference type="Rhea" id="RHEA:17989"/>
        <dbReference type="Rhea" id="RHEA-COMP:9863"/>
        <dbReference type="Rhea" id="RHEA-COMP:11604"/>
        <dbReference type="ChEBI" id="CHEBI:15378"/>
        <dbReference type="ChEBI" id="CHEBI:29999"/>
        <dbReference type="ChEBI" id="CHEBI:30616"/>
        <dbReference type="ChEBI" id="CHEBI:83421"/>
        <dbReference type="ChEBI" id="CHEBI:456216"/>
        <dbReference type="EC" id="2.7.11.1"/>
    </reaction>
</comment>
<dbReference type="OrthoDB" id="1271389at2759"/>